<keyword evidence="3" id="KW-0963">Cytoplasm</keyword>
<dbReference type="PANTHER" id="PTHR42713">
    <property type="entry name" value="HISTIDINE KINASE-RELATED"/>
    <property type="match status" value="1"/>
</dbReference>
<evidence type="ECO:0000256" key="9">
    <source>
        <dbReference type="ARBA" id="ARBA00024867"/>
    </source>
</evidence>
<evidence type="ECO:0000256" key="2">
    <source>
        <dbReference type="ARBA" id="ARBA00018672"/>
    </source>
</evidence>
<evidence type="ECO:0000313" key="13">
    <source>
        <dbReference type="EMBL" id="CUO25210.1"/>
    </source>
</evidence>
<dbReference type="InterPro" id="IPR041522">
    <property type="entry name" value="CdaR_GGDEF"/>
</dbReference>
<evidence type="ECO:0000256" key="5">
    <source>
        <dbReference type="ARBA" id="ARBA00023012"/>
    </source>
</evidence>
<protein>
    <recommendedName>
        <fullName evidence="2">Stage 0 sporulation protein A homolog</fullName>
    </recommendedName>
</protein>
<evidence type="ECO:0000256" key="7">
    <source>
        <dbReference type="ARBA" id="ARBA00023125"/>
    </source>
</evidence>
<dbReference type="GO" id="GO:0005737">
    <property type="term" value="C:cytoplasm"/>
    <property type="evidence" value="ECO:0007669"/>
    <property type="project" value="UniProtKB-SubCell"/>
</dbReference>
<feature type="domain" description="HTH araC/xylS-type" evidence="11">
    <location>
        <begin position="431"/>
        <end position="530"/>
    </location>
</feature>
<dbReference type="InterPro" id="IPR051552">
    <property type="entry name" value="HptR"/>
</dbReference>
<dbReference type="GO" id="GO:0000160">
    <property type="term" value="P:phosphorelay signal transduction system"/>
    <property type="evidence" value="ECO:0007669"/>
    <property type="project" value="UniProtKB-KW"/>
</dbReference>
<dbReference type="InterPro" id="IPR020449">
    <property type="entry name" value="Tscrpt_reg_AraC-type_HTH"/>
</dbReference>
<dbReference type="Pfam" id="PF17853">
    <property type="entry name" value="GGDEF_2"/>
    <property type="match status" value="1"/>
</dbReference>
<dbReference type="CDD" id="cd17536">
    <property type="entry name" value="REC_YesN-like"/>
    <property type="match status" value="1"/>
</dbReference>
<reference evidence="13 14" key="1">
    <citation type="submission" date="2015-09" db="EMBL/GenBank/DDBJ databases">
        <authorList>
            <consortium name="Pathogen Informatics"/>
        </authorList>
    </citation>
    <scope>NUCLEOTIDE SEQUENCE [LARGE SCALE GENOMIC DNA]</scope>
    <source>
        <strain evidence="13 14">2789STDY5834841</strain>
    </source>
</reference>
<dbReference type="PROSITE" id="PS01124">
    <property type="entry name" value="HTH_ARAC_FAMILY_2"/>
    <property type="match status" value="1"/>
</dbReference>
<accession>A0A174DMT6</accession>
<dbReference type="PRINTS" id="PR00032">
    <property type="entry name" value="HTHARAC"/>
</dbReference>
<dbReference type="InterPro" id="IPR018060">
    <property type="entry name" value="HTH_AraC"/>
</dbReference>
<keyword evidence="5" id="KW-0902">Two-component regulatory system</keyword>
<gene>
    <name evidence="13" type="ORF">ERS852456_02023</name>
</gene>
<dbReference type="GO" id="GO:0043565">
    <property type="term" value="F:sequence-specific DNA binding"/>
    <property type="evidence" value="ECO:0007669"/>
    <property type="project" value="InterPro"/>
</dbReference>
<evidence type="ECO:0000256" key="10">
    <source>
        <dbReference type="PROSITE-ProRule" id="PRU00169"/>
    </source>
</evidence>
<comment type="subcellular location">
    <subcellularLocation>
        <location evidence="1">Cytoplasm</location>
    </subcellularLocation>
</comment>
<dbReference type="SUPFAM" id="SSF52172">
    <property type="entry name" value="CheY-like"/>
    <property type="match status" value="1"/>
</dbReference>
<name>A0A174DMT6_9FIRM</name>
<dbReference type="EMBL" id="CYZO01000027">
    <property type="protein sequence ID" value="CUO25210.1"/>
    <property type="molecule type" value="Genomic_DNA"/>
</dbReference>
<keyword evidence="8" id="KW-0804">Transcription</keyword>
<evidence type="ECO:0000256" key="4">
    <source>
        <dbReference type="ARBA" id="ARBA00022553"/>
    </source>
</evidence>
<dbReference type="GO" id="GO:0003700">
    <property type="term" value="F:DNA-binding transcription factor activity"/>
    <property type="evidence" value="ECO:0007669"/>
    <property type="project" value="InterPro"/>
</dbReference>
<evidence type="ECO:0000313" key="14">
    <source>
        <dbReference type="Proteomes" id="UP000095787"/>
    </source>
</evidence>
<dbReference type="SMART" id="SM00342">
    <property type="entry name" value="HTH_ARAC"/>
    <property type="match status" value="1"/>
</dbReference>
<dbReference type="Gene3D" id="1.10.10.60">
    <property type="entry name" value="Homeodomain-like"/>
    <property type="match status" value="2"/>
</dbReference>
<keyword evidence="7" id="KW-0238">DNA-binding</keyword>
<feature type="modified residue" description="4-aspartylphosphate" evidence="10">
    <location>
        <position position="57"/>
    </location>
</feature>
<dbReference type="InterPro" id="IPR009057">
    <property type="entry name" value="Homeodomain-like_sf"/>
</dbReference>
<dbReference type="Proteomes" id="UP000095787">
    <property type="component" value="Unassembled WGS sequence"/>
</dbReference>
<dbReference type="AlphaFoldDB" id="A0A174DMT6"/>
<dbReference type="InterPro" id="IPR011006">
    <property type="entry name" value="CheY-like_superfamily"/>
</dbReference>
<dbReference type="SMART" id="SM00448">
    <property type="entry name" value="REC"/>
    <property type="match status" value="1"/>
</dbReference>
<dbReference type="PANTHER" id="PTHR42713:SF3">
    <property type="entry name" value="TRANSCRIPTIONAL REGULATORY PROTEIN HPTR"/>
    <property type="match status" value="1"/>
</dbReference>
<dbReference type="Gene3D" id="3.40.50.2300">
    <property type="match status" value="1"/>
</dbReference>
<dbReference type="Pfam" id="PF12833">
    <property type="entry name" value="HTH_18"/>
    <property type="match status" value="1"/>
</dbReference>
<evidence type="ECO:0000259" key="12">
    <source>
        <dbReference type="PROSITE" id="PS50110"/>
    </source>
</evidence>
<dbReference type="InterPro" id="IPR001789">
    <property type="entry name" value="Sig_transdc_resp-reg_receiver"/>
</dbReference>
<dbReference type="PROSITE" id="PS50110">
    <property type="entry name" value="RESPONSE_REGULATORY"/>
    <property type="match status" value="1"/>
</dbReference>
<evidence type="ECO:0000256" key="3">
    <source>
        <dbReference type="ARBA" id="ARBA00022490"/>
    </source>
</evidence>
<evidence type="ECO:0000256" key="8">
    <source>
        <dbReference type="ARBA" id="ARBA00023163"/>
    </source>
</evidence>
<dbReference type="SUPFAM" id="SSF46689">
    <property type="entry name" value="Homeodomain-like"/>
    <property type="match status" value="2"/>
</dbReference>
<dbReference type="RefSeq" id="WP_055159183.1">
    <property type="nucleotide sequence ID" value="NZ_CYZO01000027.1"/>
</dbReference>
<keyword evidence="4 10" id="KW-0597">Phosphoprotein</keyword>
<keyword evidence="6" id="KW-0805">Transcription regulation</keyword>
<proteinExistence type="predicted"/>
<comment type="function">
    <text evidence="9">May play the central regulatory role in sporulation. It may be an element of the effector pathway responsible for the activation of sporulation genes in response to nutritional stress. Spo0A may act in concert with spo0H (a sigma factor) to control the expression of some genes that are critical to the sporulation process.</text>
</comment>
<sequence>MDKYTILLVDDEEEVIQAIIRKINWEELGFSVVGYADNGIKALEMIEESQPDVVMTDIKMPYMDGMELCSHIRREYPAMKIVLFTGFDEFEYAKEAVHLEVEEYILKPVNSVELINIFTKLKIKLDQEISERRSMEKLEHYYTESLPLLQANFCSILIEGRIHEDELQKYLSDYQISLPGPLYCCLVIHMSSSQIPENMNSLFLAASVQKQAEDRLGKRWKAKCFPYLGNSVLFAQINNENEIAELTDDCDRFCKYVNRMMGTVVTVGIGQVCSQILDLAQSYNAAREAVSYRAVYGASRAINIKEIAPKESGEPCFTNDMELLNLFKKIRLNSEEEIVEAVDQYIESISFPLKSLQQHHVVIMELITALFRFSVNNDIAAEGVGGDIGILYGKLLELEPDALRKWLTDISLCFSENLVTARSRSTQSFVSKAKEHVRSQYADVQLSLAQICERLGVSNSYFSTVFKKETGKSFVSYVTDYRMEQAARLLIETNEKSYVIAQKVGYTDPNYFSYVFKRKFGVSPSKYRAEHIKSEKQVFEK</sequence>
<evidence type="ECO:0000256" key="1">
    <source>
        <dbReference type="ARBA" id="ARBA00004496"/>
    </source>
</evidence>
<evidence type="ECO:0000256" key="6">
    <source>
        <dbReference type="ARBA" id="ARBA00023015"/>
    </source>
</evidence>
<evidence type="ECO:0000259" key="11">
    <source>
        <dbReference type="PROSITE" id="PS01124"/>
    </source>
</evidence>
<organism evidence="13 14">
    <name type="scientific">[Ruminococcus] torques</name>
    <dbReference type="NCBI Taxonomy" id="33039"/>
    <lineage>
        <taxon>Bacteria</taxon>
        <taxon>Bacillati</taxon>
        <taxon>Bacillota</taxon>
        <taxon>Clostridia</taxon>
        <taxon>Lachnospirales</taxon>
        <taxon>Lachnospiraceae</taxon>
        <taxon>Mediterraneibacter</taxon>
    </lineage>
</organism>
<dbReference type="Pfam" id="PF00072">
    <property type="entry name" value="Response_reg"/>
    <property type="match status" value="1"/>
</dbReference>
<feature type="domain" description="Response regulatory" evidence="12">
    <location>
        <begin position="5"/>
        <end position="122"/>
    </location>
</feature>